<gene>
    <name evidence="31" type="primary">CASK</name>
</gene>
<protein>
    <recommendedName>
        <fullName evidence="22">Peripheral plasma membrane protein CASK</fullName>
        <ecNumber evidence="5">2.7.11.1</ecNumber>
    </recommendedName>
    <alternativeName>
        <fullName evidence="23">Calcium/calmodulin-dependent serine protein kinase</fullName>
    </alternativeName>
</protein>
<dbReference type="GO" id="GO:0045944">
    <property type="term" value="P:positive regulation of transcription by RNA polymerase II"/>
    <property type="evidence" value="ECO:0007669"/>
    <property type="project" value="Ensembl"/>
</dbReference>
<dbReference type="GO" id="GO:0005730">
    <property type="term" value="C:nucleolus"/>
    <property type="evidence" value="ECO:0007669"/>
    <property type="project" value="Ensembl"/>
</dbReference>
<keyword evidence="12" id="KW-0677">Repeat</keyword>
<feature type="domain" description="L27" evidence="30">
    <location>
        <begin position="387"/>
        <end position="440"/>
    </location>
</feature>
<keyword evidence="7" id="KW-1003">Cell membrane</keyword>
<dbReference type="InterPro" id="IPR036892">
    <property type="entry name" value="L27_dom_sf"/>
</dbReference>
<dbReference type="Proteomes" id="UP000233220">
    <property type="component" value="Unplaced"/>
</dbReference>
<dbReference type="Pfam" id="PF07653">
    <property type="entry name" value="SH3_2"/>
    <property type="match status" value="1"/>
</dbReference>
<evidence type="ECO:0000256" key="17">
    <source>
        <dbReference type="ARBA" id="ARBA00023136"/>
    </source>
</evidence>
<evidence type="ECO:0000256" key="13">
    <source>
        <dbReference type="ARBA" id="ARBA00022741"/>
    </source>
</evidence>
<evidence type="ECO:0000256" key="6">
    <source>
        <dbReference type="ARBA" id="ARBA00022443"/>
    </source>
</evidence>
<evidence type="ECO:0000256" key="20">
    <source>
        <dbReference type="ARBA" id="ARBA00048977"/>
    </source>
</evidence>
<feature type="region of interest" description="Disordered" evidence="25">
    <location>
        <begin position="559"/>
        <end position="595"/>
    </location>
</feature>
<evidence type="ECO:0000256" key="15">
    <source>
        <dbReference type="ARBA" id="ARBA00022840"/>
    </source>
</evidence>
<comment type="similarity">
    <text evidence="21">In the N-terminal section; belongs to the protein kinase superfamily. CAMK Ser/Thr protein kinase family. CaMK subfamily.</text>
</comment>
<dbReference type="Gene3D" id="3.40.50.300">
    <property type="entry name" value="P-loop containing nucleotide triphosphate hydrolases"/>
    <property type="match status" value="1"/>
</dbReference>
<evidence type="ECO:0000256" key="25">
    <source>
        <dbReference type="SAM" id="MobiDB-lite"/>
    </source>
</evidence>
<dbReference type="GO" id="GO:0098685">
    <property type="term" value="C:Schaffer collateral - CA1 synapse"/>
    <property type="evidence" value="ECO:0007669"/>
    <property type="project" value="Ensembl"/>
</dbReference>
<dbReference type="GO" id="GO:0090280">
    <property type="term" value="P:positive regulation of calcium ion import"/>
    <property type="evidence" value="ECO:0007669"/>
    <property type="project" value="Ensembl"/>
</dbReference>
<keyword evidence="11" id="KW-0808">Transferase</keyword>
<organism evidence="31 32">
    <name type="scientific">Saimiri boliviensis boliviensis</name>
    <name type="common">Bolivian squirrel monkey</name>
    <dbReference type="NCBI Taxonomy" id="39432"/>
    <lineage>
        <taxon>Eukaryota</taxon>
        <taxon>Metazoa</taxon>
        <taxon>Chordata</taxon>
        <taxon>Craniata</taxon>
        <taxon>Vertebrata</taxon>
        <taxon>Euteleostomi</taxon>
        <taxon>Mammalia</taxon>
        <taxon>Eutheria</taxon>
        <taxon>Euarchontoglires</taxon>
        <taxon>Primates</taxon>
        <taxon>Haplorrhini</taxon>
        <taxon>Platyrrhini</taxon>
        <taxon>Cebidae</taxon>
        <taxon>Saimiriinae</taxon>
        <taxon>Saimiri</taxon>
    </lineage>
</organism>
<dbReference type="PROSITE" id="PS00856">
    <property type="entry name" value="GUANYLATE_KINASE_1"/>
    <property type="match status" value="1"/>
</dbReference>
<evidence type="ECO:0000256" key="14">
    <source>
        <dbReference type="ARBA" id="ARBA00022777"/>
    </source>
</evidence>
<dbReference type="GO" id="GO:0016323">
    <property type="term" value="C:basolateral plasma membrane"/>
    <property type="evidence" value="ECO:0007669"/>
    <property type="project" value="Ensembl"/>
</dbReference>
<dbReference type="Pfam" id="PF00069">
    <property type="entry name" value="Pkinase"/>
    <property type="match status" value="1"/>
</dbReference>
<keyword evidence="6 24" id="KW-0728">SH3 domain</keyword>
<evidence type="ECO:0000256" key="24">
    <source>
        <dbReference type="PROSITE-ProRule" id="PRU00192"/>
    </source>
</evidence>
<dbReference type="InterPro" id="IPR011009">
    <property type="entry name" value="Kinase-like_dom_sf"/>
</dbReference>
<dbReference type="AlphaFoldDB" id="A0A2K6TAK4"/>
<dbReference type="FunFam" id="2.30.42.10:FF:000016">
    <property type="entry name" value="peripheral plasma membrane protein CASK isoform X2"/>
    <property type="match status" value="1"/>
</dbReference>
<comment type="subcellular location">
    <subcellularLocation>
        <location evidence="2">Cell membrane</location>
        <topology evidence="2">Peripheral membrane protein</topology>
    </subcellularLocation>
    <subcellularLocation>
        <location evidence="3">Cytoplasm</location>
    </subcellularLocation>
    <subcellularLocation>
        <location evidence="1">Nucleus</location>
    </subcellularLocation>
</comment>
<dbReference type="InterPro" id="IPR001478">
    <property type="entry name" value="PDZ"/>
</dbReference>
<keyword evidence="18" id="KW-0539">Nucleus</keyword>
<comment type="similarity">
    <text evidence="4">Belongs to the MAGUK family.</text>
</comment>
<dbReference type="GO" id="GO:0031982">
    <property type="term" value="C:vesicle"/>
    <property type="evidence" value="ECO:0007669"/>
    <property type="project" value="Ensembl"/>
</dbReference>
<keyword evidence="17" id="KW-0472">Membrane</keyword>
<dbReference type="InterPro" id="IPR050716">
    <property type="entry name" value="MAGUK"/>
</dbReference>
<dbReference type="CDD" id="cd12081">
    <property type="entry name" value="SH3_CASK"/>
    <property type="match status" value="1"/>
</dbReference>
<keyword evidence="15" id="KW-0067">ATP-binding</keyword>
<evidence type="ECO:0000256" key="11">
    <source>
        <dbReference type="ARBA" id="ARBA00022679"/>
    </source>
</evidence>
<dbReference type="Ensembl" id="ENSSBOT00000033465.1">
    <property type="protein sequence ID" value="ENSSBOP00000016659.1"/>
    <property type="gene ID" value="ENSSBOG00000024108.1"/>
</dbReference>
<dbReference type="InterPro" id="IPR008144">
    <property type="entry name" value="Guanylate_kin-like_dom"/>
</dbReference>
<proteinExistence type="inferred from homology"/>
<dbReference type="PANTHER" id="PTHR23122">
    <property type="entry name" value="MEMBRANE-ASSOCIATED GUANYLATE KINASE MAGUK"/>
    <property type="match status" value="1"/>
</dbReference>
<dbReference type="InterPro" id="IPR004172">
    <property type="entry name" value="L27_dom"/>
</dbReference>
<feature type="domain" description="Guanylate kinase-like" evidence="28">
    <location>
        <begin position="724"/>
        <end position="896"/>
    </location>
</feature>
<evidence type="ECO:0000256" key="18">
    <source>
        <dbReference type="ARBA" id="ARBA00023242"/>
    </source>
</evidence>
<dbReference type="GO" id="GO:0070509">
    <property type="term" value="P:calcium ion import"/>
    <property type="evidence" value="ECO:0007669"/>
    <property type="project" value="Ensembl"/>
</dbReference>
<evidence type="ECO:0000313" key="32">
    <source>
        <dbReference type="Proteomes" id="UP000233220"/>
    </source>
</evidence>
<accession>A0A2K6TAK4</accession>
<keyword evidence="13" id="KW-0547">Nucleotide-binding</keyword>
<dbReference type="SUPFAM" id="SSF52540">
    <property type="entry name" value="P-loop containing nucleoside triphosphate hydrolases"/>
    <property type="match status" value="1"/>
</dbReference>
<dbReference type="GO" id="GO:0010839">
    <property type="term" value="P:negative regulation of keratinocyte proliferation"/>
    <property type="evidence" value="ECO:0007669"/>
    <property type="project" value="Ensembl"/>
</dbReference>
<evidence type="ECO:0000256" key="9">
    <source>
        <dbReference type="ARBA" id="ARBA00022527"/>
    </source>
</evidence>
<evidence type="ECO:0000256" key="23">
    <source>
        <dbReference type="ARBA" id="ARBA00077072"/>
    </source>
</evidence>
<comment type="catalytic activity">
    <reaction evidence="20">
        <text>L-seryl-[protein] + ATP = O-phospho-L-seryl-[protein] + ADP + H(+)</text>
        <dbReference type="Rhea" id="RHEA:17989"/>
        <dbReference type="Rhea" id="RHEA-COMP:9863"/>
        <dbReference type="Rhea" id="RHEA-COMP:11604"/>
        <dbReference type="ChEBI" id="CHEBI:15378"/>
        <dbReference type="ChEBI" id="CHEBI:29999"/>
        <dbReference type="ChEBI" id="CHEBI:30616"/>
        <dbReference type="ChEBI" id="CHEBI:83421"/>
        <dbReference type="ChEBI" id="CHEBI:456216"/>
        <dbReference type="EC" id="2.7.11.1"/>
    </reaction>
    <physiologicalReaction direction="left-to-right" evidence="20">
        <dbReference type="Rhea" id="RHEA:17990"/>
    </physiologicalReaction>
</comment>
<comment type="catalytic activity">
    <reaction evidence="19">
        <text>L-threonyl-[protein] + ATP = O-phospho-L-threonyl-[protein] + ADP + H(+)</text>
        <dbReference type="Rhea" id="RHEA:46608"/>
        <dbReference type="Rhea" id="RHEA-COMP:11060"/>
        <dbReference type="Rhea" id="RHEA-COMP:11605"/>
        <dbReference type="ChEBI" id="CHEBI:15378"/>
        <dbReference type="ChEBI" id="CHEBI:30013"/>
        <dbReference type="ChEBI" id="CHEBI:30616"/>
        <dbReference type="ChEBI" id="CHEBI:61977"/>
        <dbReference type="ChEBI" id="CHEBI:456216"/>
        <dbReference type="EC" id="2.7.11.1"/>
    </reaction>
</comment>
<dbReference type="Pfam" id="PF00625">
    <property type="entry name" value="Guanylate_kin"/>
    <property type="match status" value="1"/>
</dbReference>
<dbReference type="Gene3D" id="1.10.510.10">
    <property type="entry name" value="Transferase(Phosphotransferase) domain 1"/>
    <property type="match status" value="1"/>
</dbReference>
<keyword evidence="16" id="KW-0112">Calmodulin-binding</keyword>
<dbReference type="SMART" id="SM00228">
    <property type="entry name" value="PDZ"/>
    <property type="match status" value="1"/>
</dbReference>
<dbReference type="Pfam" id="PF02828">
    <property type="entry name" value="L27"/>
    <property type="match status" value="2"/>
</dbReference>
<dbReference type="GO" id="GO:0061045">
    <property type="term" value="P:negative regulation of wound healing"/>
    <property type="evidence" value="ECO:0007669"/>
    <property type="project" value="Ensembl"/>
</dbReference>
<evidence type="ECO:0000256" key="19">
    <source>
        <dbReference type="ARBA" id="ARBA00047899"/>
    </source>
</evidence>
<dbReference type="SUPFAM" id="SSF50156">
    <property type="entry name" value="PDZ domain-like"/>
    <property type="match status" value="1"/>
</dbReference>
<dbReference type="Gene3D" id="3.30.200.20">
    <property type="entry name" value="Phosphorylase Kinase, domain 1"/>
    <property type="match status" value="1"/>
</dbReference>
<dbReference type="SUPFAM" id="SSF50044">
    <property type="entry name" value="SH3-domain"/>
    <property type="match status" value="1"/>
</dbReference>
<evidence type="ECO:0000256" key="22">
    <source>
        <dbReference type="ARBA" id="ARBA00071925"/>
    </source>
</evidence>
<dbReference type="InterPro" id="IPR035473">
    <property type="entry name" value="CASK_SH3"/>
</dbReference>
<dbReference type="FunFam" id="3.30.200.20:FF:000051">
    <property type="entry name" value="Peripheral plasma membrane protein CASK isoform B"/>
    <property type="match status" value="1"/>
</dbReference>
<evidence type="ECO:0000259" key="28">
    <source>
        <dbReference type="PROSITE" id="PS50052"/>
    </source>
</evidence>
<dbReference type="SUPFAM" id="SSF101288">
    <property type="entry name" value="L27 domain"/>
    <property type="match status" value="2"/>
</dbReference>
<dbReference type="GO" id="GO:0090288">
    <property type="term" value="P:negative regulation of cellular response to growth factor stimulus"/>
    <property type="evidence" value="ECO:0007669"/>
    <property type="project" value="Ensembl"/>
</dbReference>
<dbReference type="InterPro" id="IPR001452">
    <property type="entry name" value="SH3_domain"/>
</dbReference>
<dbReference type="GO" id="GO:0005829">
    <property type="term" value="C:cytosol"/>
    <property type="evidence" value="ECO:0007669"/>
    <property type="project" value="Ensembl"/>
</dbReference>
<dbReference type="GeneTree" id="ENSGT00940000155600"/>
<dbReference type="InterPro" id="IPR027417">
    <property type="entry name" value="P-loop_NTPase"/>
</dbReference>
<dbReference type="GO" id="GO:0005604">
    <property type="term" value="C:basement membrane"/>
    <property type="evidence" value="ECO:0007669"/>
    <property type="project" value="Ensembl"/>
</dbReference>
<dbReference type="GO" id="GO:0042043">
    <property type="term" value="F:neurexin family protein binding"/>
    <property type="evidence" value="ECO:0007669"/>
    <property type="project" value="Ensembl"/>
</dbReference>
<evidence type="ECO:0000256" key="1">
    <source>
        <dbReference type="ARBA" id="ARBA00004123"/>
    </source>
</evidence>
<dbReference type="FunFam" id="3.30.63.10:FF:000004">
    <property type="entry name" value="peripheral plasma membrane protein CASK isoform X2"/>
    <property type="match status" value="1"/>
</dbReference>
<dbReference type="EC" id="2.7.11.1" evidence="5"/>
<feature type="domain" description="PDZ" evidence="29">
    <location>
        <begin position="475"/>
        <end position="556"/>
    </location>
</feature>
<evidence type="ECO:0000256" key="10">
    <source>
        <dbReference type="ARBA" id="ARBA00022553"/>
    </source>
</evidence>
<dbReference type="CDD" id="cd00071">
    <property type="entry name" value="GMPK"/>
    <property type="match status" value="1"/>
</dbReference>
<reference evidence="31" key="1">
    <citation type="submission" date="2025-08" db="UniProtKB">
        <authorList>
            <consortium name="Ensembl"/>
        </authorList>
    </citation>
    <scope>IDENTIFICATION</scope>
</reference>
<keyword evidence="10" id="KW-0597">Phosphoprotein</keyword>
<dbReference type="InterPro" id="IPR020590">
    <property type="entry name" value="Guanylate_kinase_CS"/>
</dbReference>
<dbReference type="GO" id="GO:0001953">
    <property type="term" value="P:negative regulation of cell-matrix adhesion"/>
    <property type="evidence" value="ECO:0007669"/>
    <property type="project" value="Ensembl"/>
</dbReference>
<dbReference type="FunFam" id="3.40.50.300:FF:000146">
    <property type="entry name" value="MAGUK p55 subfamily member 6 isoform X1"/>
    <property type="match status" value="1"/>
</dbReference>
<evidence type="ECO:0000256" key="21">
    <source>
        <dbReference type="ARBA" id="ARBA00060907"/>
    </source>
</evidence>
<evidence type="ECO:0000259" key="26">
    <source>
        <dbReference type="PROSITE" id="PS50002"/>
    </source>
</evidence>
<dbReference type="SUPFAM" id="SSF56112">
    <property type="entry name" value="Protein kinase-like (PK-like)"/>
    <property type="match status" value="1"/>
</dbReference>
<evidence type="ECO:0000256" key="3">
    <source>
        <dbReference type="ARBA" id="ARBA00004496"/>
    </source>
</evidence>
<dbReference type="Pfam" id="PF00595">
    <property type="entry name" value="PDZ"/>
    <property type="match status" value="1"/>
</dbReference>
<dbReference type="GO" id="GO:2000300">
    <property type="term" value="P:regulation of synaptic vesicle exocytosis"/>
    <property type="evidence" value="ECO:0007669"/>
    <property type="project" value="Ensembl"/>
</dbReference>
<evidence type="ECO:0000313" key="31">
    <source>
        <dbReference type="Ensembl" id="ENSSBOP00000016659.1"/>
    </source>
</evidence>
<dbReference type="InterPro" id="IPR014775">
    <property type="entry name" value="L27_C"/>
</dbReference>
<dbReference type="PROSITE" id="PS50011">
    <property type="entry name" value="PROTEIN_KINASE_DOM"/>
    <property type="match status" value="1"/>
</dbReference>
<feature type="domain" description="SH3" evidence="26">
    <location>
        <begin position="597"/>
        <end position="667"/>
    </location>
</feature>
<dbReference type="InterPro" id="IPR000719">
    <property type="entry name" value="Prot_kinase_dom"/>
</dbReference>
<dbReference type="Gene3D" id="3.30.63.10">
    <property type="entry name" value="Guanylate Kinase phosphate binding domain"/>
    <property type="match status" value="1"/>
</dbReference>
<keyword evidence="32" id="KW-1185">Reference proteome</keyword>
<dbReference type="GO" id="GO:0051649">
    <property type="term" value="P:establishment of localization in cell"/>
    <property type="evidence" value="ECO:0007669"/>
    <property type="project" value="Ensembl"/>
</dbReference>
<dbReference type="Gene3D" id="6.10.140.620">
    <property type="match status" value="1"/>
</dbReference>
<evidence type="ECO:0000256" key="4">
    <source>
        <dbReference type="ARBA" id="ARBA00007014"/>
    </source>
</evidence>
<evidence type="ECO:0000259" key="29">
    <source>
        <dbReference type="PROSITE" id="PS50106"/>
    </source>
</evidence>
<dbReference type="GO" id="GO:0004385">
    <property type="term" value="F:GMP kinase activity"/>
    <property type="evidence" value="ECO:0007669"/>
    <property type="project" value="UniProtKB-ARBA"/>
</dbReference>
<dbReference type="Gene3D" id="2.30.42.10">
    <property type="match status" value="1"/>
</dbReference>
<reference evidence="31" key="2">
    <citation type="submission" date="2025-09" db="UniProtKB">
        <authorList>
            <consortium name="Ensembl"/>
        </authorList>
    </citation>
    <scope>IDENTIFICATION</scope>
</reference>
<evidence type="ECO:0000256" key="16">
    <source>
        <dbReference type="ARBA" id="ARBA00022860"/>
    </source>
</evidence>
<evidence type="ECO:0000256" key="2">
    <source>
        <dbReference type="ARBA" id="ARBA00004202"/>
    </source>
</evidence>
<dbReference type="FunFam" id="1.10.510.10:FF:000062">
    <property type="entry name" value="peripheral plasma membrane protein CASK isoform X2"/>
    <property type="match status" value="1"/>
</dbReference>
<evidence type="ECO:0000256" key="5">
    <source>
        <dbReference type="ARBA" id="ARBA00012513"/>
    </source>
</evidence>
<dbReference type="GO" id="GO:0005524">
    <property type="term" value="F:ATP binding"/>
    <property type="evidence" value="ECO:0007669"/>
    <property type="project" value="UniProtKB-KW"/>
</dbReference>
<dbReference type="SMART" id="SM00072">
    <property type="entry name" value="GuKc"/>
    <property type="match status" value="1"/>
</dbReference>
<dbReference type="SMART" id="SM00569">
    <property type="entry name" value="L27"/>
    <property type="match status" value="2"/>
</dbReference>
<dbReference type="FunFam" id="2.30.30.40:FF:000080">
    <property type="entry name" value="Peripheral plasma membrane protein CASK isoform X2"/>
    <property type="match status" value="1"/>
</dbReference>
<dbReference type="InterPro" id="IPR036028">
    <property type="entry name" value="SH3-like_dom_sf"/>
</dbReference>
<evidence type="ECO:0000256" key="12">
    <source>
        <dbReference type="ARBA" id="ARBA00022737"/>
    </source>
</evidence>
<keyword evidence="9" id="KW-0723">Serine/threonine-protein kinase</keyword>
<feature type="domain" description="L27" evidence="30">
    <location>
        <begin position="328"/>
        <end position="383"/>
    </location>
</feature>
<evidence type="ECO:0000256" key="8">
    <source>
        <dbReference type="ARBA" id="ARBA00022490"/>
    </source>
</evidence>
<name>A0A2K6TAK4_SAIBB</name>
<dbReference type="SMART" id="SM00326">
    <property type="entry name" value="SH3"/>
    <property type="match status" value="1"/>
</dbReference>
<keyword evidence="8" id="KW-0963">Cytoplasm</keyword>
<dbReference type="CDD" id="cd10831">
    <property type="entry name" value="PDZ_CASK-like"/>
    <property type="match status" value="1"/>
</dbReference>
<dbReference type="Gene3D" id="1.10.287.650">
    <property type="entry name" value="L27 domain"/>
    <property type="match status" value="2"/>
</dbReference>
<dbReference type="InterPro" id="IPR036034">
    <property type="entry name" value="PDZ_sf"/>
</dbReference>
<dbReference type="InterPro" id="IPR008145">
    <property type="entry name" value="GK/Ca_channel_bsu"/>
</dbReference>
<dbReference type="PROSITE" id="PS50052">
    <property type="entry name" value="GUANYLATE_KINASE_2"/>
    <property type="match status" value="1"/>
</dbReference>
<dbReference type="GO" id="GO:0005516">
    <property type="term" value="F:calmodulin binding"/>
    <property type="evidence" value="ECO:0007669"/>
    <property type="project" value="UniProtKB-KW"/>
</dbReference>
<evidence type="ECO:0000259" key="27">
    <source>
        <dbReference type="PROSITE" id="PS50011"/>
    </source>
</evidence>
<dbReference type="STRING" id="39432.ENSSBOP00000016659"/>
<sequence length="911" mass="104142">MADDDVLFEDVYELCEVIGKGPFSVVRRCINRETGQQFAVKIVDVAKFTSSPGLSTEDLKREASICHMLKHPHIVELLETYSSDGMLYMVFEFMDGADLCFEIVKRADAGFVYSEAVASHYMRQILEALRYCHDNNIIHRDVKVMENPILCKHFFLNVVLNVGRVGTPHFMAPEVVKREPYGKPVDVWGCGVILFILLSGCLPFYGTKERLFEGIIKGKYKMNPRQWSHISESAKDLVRRMLMLDPAERITVYEALNHPWLKERDRYAYKIHLPETVEQLRKFNARRKLKGAVLAAVSSHKFNSFYGDPPEELPDFSEDPTSSGLLAAESRYPFVLDSLEEIHALTDCSEKDLDFLHSVFQDQHLHTLLDLYDKINTKSSPQIRNPPSDAVQRAKEVLEEISCYPENNDAKELKRILTQPHFMALLQTHDVVAHEVYSDEALRVTPPPTSPYLNGDSPESANGDMDMENVTRVRLVQFQKNTDEPMGITLKMNELNHCIVARIMHGGMIHRQGTLHVGDEIREINGISVANQTVEQLQKMLREMRGSITFKIVPSYRTQSSSCERDSPSTSRQSPANGHSSTNNSVSDLPSTTQPKGRQIYVRAQFEYDPAKDDLIPCKEAGIRFRVGDIIQIISKDDHNWWQGKLENSKNGTAGLIPSPELQEWRVACIAMEKTKQEQQASCTWFGKKKKQYKDKYLAKHNAVFDQLDLVTYEEVVKLPAFKRKTLVLLGAHGVGRRHIKNTLITKHPDRFAYPIPHTTRPPKKDEENGKNYYFVSHDQMMQDISNNEYLEYGSHEDAMYGTKLETIRKIHEQGLIAILDVEPQALKVLRTAEFAPFVVFIAAPTITPGLNEDESLQRLQKESDILQRTYAHYFDLTIINNEIDETIRHLEEAVELVCTAPQWVPVSWVY</sequence>
<feature type="domain" description="Protein kinase" evidence="27">
    <location>
        <begin position="12"/>
        <end position="261"/>
    </location>
</feature>
<dbReference type="GO" id="GO:0004674">
    <property type="term" value="F:protein serine/threonine kinase activity"/>
    <property type="evidence" value="ECO:0007669"/>
    <property type="project" value="UniProtKB-KW"/>
</dbReference>
<evidence type="ECO:0000259" key="30">
    <source>
        <dbReference type="PROSITE" id="PS51022"/>
    </source>
</evidence>
<dbReference type="PROSITE" id="PS50002">
    <property type="entry name" value="SH3"/>
    <property type="match status" value="1"/>
</dbReference>
<dbReference type="GO" id="GO:0005652">
    <property type="term" value="C:nuclear lamina"/>
    <property type="evidence" value="ECO:0007669"/>
    <property type="project" value="Ensembl"/>
</dbReference>
<dbReference type="PROSITE" id="PS50106">
    <property type="entry name" value="PDZ"/>
    <property type="match status" value="1"/>
</dbReference>
<keyword evidence="14" id="KW-0418">Kinase</keyword>
<dbReference type="GO" id="GO:0005911">
    <property type="term" value="C:cell-cell junction"/>
    <property type="evidence" value="ECO:0007669"/>
    <property type="project" value="Ensembl"/>
</dbReference>
<evidence type="ECO:0000256" key="7">
    <source>
        <dbReference type="ARBA" id="ARBA00022475"/>
    </source>
</evidence>
<dbReference type="PROSITE" id="PS51022">
    <property type="entry name" value="L27"/>
    <property type="match status" value="2"/>
</dbReference>
<dbReference type="GO" id="GO:0016363">
    <property type="term" value="C:nuclear matrix"/>
    <property type="evidence" value="ECO:0007669"/>
    <property type="project" value="Ensembl"/>
</dbReference>
<dbReference type="Gene3D" id="2.30.30.40">
    <property type="entry name" value="SH3 Domains"/>
    <property type="match status" value="1"/>
</dbReference>